<dbReference type="Proteomes" id="UP000036681">
    <property type="component" value="Unplaced"/>
</dbReference>
<feature type="compositionally biased region" description="Basic residues" evidence="1">
    <location>
        <begin position="32"/>
        <end position="44"/>
    </location>
</feature>
<dbReference type="AlphaFoldDB" id="A0A0M3I7W5"/>
<feature type="region of interest" description="Disordered" evidence="1">
    <location>
        <begin position="1"/>
        <end position="49"/>
    </location>
</feature>
<evidence type="ECO:0000256" key="1">
    <source>
        <dbReference type="SAM" id="MobiDB-lite"/>
    </source>
</evidence>
<sequence>MTVFTKLNASSGSESYREGKARTTYSRSNARVPKKNPRTKKQNKNSRERAISCWESPWLGYLPDREEIGTDQGNKDRRIAIDENYGQNAEWFIAARHNPVFVVQSGVFSLYVHLTSQKTHYLDHSFSAVMMKAWHHDC</sequence>
<reference evidence="3" key="1">
    <citation type="submission" date="2017-02" db="UniProtKB">
        <authorList>
            <consortium name="WormBaseParasite"/>
        </authorList>
    </citation>
    <scope>IDENTIFICATION</scope>
</reference>
<evidence type="ECO:0000313" key="2">
    <source>
        <dbReference type="Proteomes" id="UP000036681"/>
    </source>
</evidence>
<feature type="compositionally biased region" description="Polar residues" evidence="1">
    <location>
        <begin position="1"/>
        <end position="14"/>
    </location>
</feature>
<evidence type="ECO:0000313" key="3">
    <source>
        <dbReference type="WBParaSite" id="ALUE_0001334501-mRNA-1"/>
    </source>
</evidence>
<organism evidence="2 3">
    <name type="scientific">Ascaris lumbricoides</name>
    <name type="common">Giant roundworm</name>
    <dbReference type="NCBI Taxonomy" id="6252"/>
    <lineage>
        <taxon>Eukaryota</taxon>
        <taxon>Metazoa</taxon>
        <taxon>Ecdysozoa</taxon>
        <taxon>Nematoda</taxon>
        <taxon>Chromadorea</taxon>
        <taxon>Rhabditida</taxon>
        <taxon>Spirurina</taxon>
        <taxon>Ascaridomorpha</taxon>
        <taxon>Ascaridoidea</taxon>
        <taxon>Ascarididae</taxon>
        <taxon>Ascaris</taxon>
    </lineage>
</organism>
<keyword evidence="2" id="KW-1185">Reference proteome</keyword>
<name>A0A0M3I7W5_ASCLU</name>
<accession>A0A0M3I7W5</accession>
<protein>
    <submittedName>
        <fullName evidence="3">Transposase</fullName>
    </submittedName>
</protein>
<dbReference type="WBParaSite" id="ALUE_0001334501-mRNA-1">
    <property type="protein sequence ID" value="ALUE_0001334501-mRNA-1"/>
    <property type="gene ID" value="ALUE_0001334501"/>
</dbReference>
<proteinExistence type="predicted"/>